<protein>
    <submittedName>
        <fullName evidence="1">Glutamate--tRNA ligase</fullName>
        <ecNumber evidence="1">6.1.1.17</ecNumber>
    </submittedName>
</protein>
<dbReference type="Proteomes" id="UP001140234">
    <property type="component" value="Unassembled WGS sequence"/>
</dbReference>
<feature type="non-terminal residue" evidence="1">
    <location>
        <position position="1"/>
    </location>
</feature>
<sequence length="319" mass="33950">GASQKNMMLEWDKIWTLNKRVIDPVAPRHTALLKKGLVPTALVGGPAEPEVRSLPRHKKNPELGDKQTVFSSLLFVDQADAASFEVGEEITLMDWGNAIVDAVEKDAATGVVSGLTLRLHLAGDVKATKKKITWLGQSPAVHPVEAELVDFDYLITKKKLEEEDSVEDVLTPTTRFSEPAIVDANVAGLEKGAIVQLERRGYYIVDQTAAESELGRVTLILIPDGRAASLALKHQGGSQDSPAPSAAPKKAAAKGSPWDKGAAKPAATRKAPAAGPDAALGLPQPAEVSSMYVTAPVYGNIALDEPSAVTTMYPTAKFY</sequence>
<organism evidence="1 2">
    <name type="scientific">Coemansia nantahalensis</name>
    <dbReference type="NCBI Taxonomy" id="2789366"/>
    <lineage>
        <taxon>Eukaryota</taxon>
        <taxon>Fungi</taxon>
        <taxon>Fungi incertae sedis</taxon>
        <taxon>Zoopagomycota</taxon>
        <taxon>Kickxellomycotina</taxon>
        <taxon>Kickxellomycetes</taxon>
        <taxon>Kickxellales</taxon>
        <taxon>Kickxellaceae</taxon>
        <taxon>Coemansia</taxon>
    </lineage>
</organism>
<keyword evidence="1" id="KW-0436">Ligase</keyword>
<dbReference type="EC" id="6.1.1.17" evidence="1"/>
<proteinExistence type="predicted"/>
<gene>
    <name evidence="1" type="primary">GUS1_2</name>
    <name evidence="1" type="ORF">IWQ57_004852</name>
</gene>
<evidence type="ECO:0000313" key="2">
    <source>
        <dbReference type="Proteomes" id="UP001140234"/>
    </source>
</evidence>
<evidence type="ECO:0000313" key="1">
    <source>
        <dbReference type="EMBL" id="KAJ2765249.1"/>
    </source>
</evidence>
<dbReference type="EMBL" id="JANBUJ010002069">
    <property type="protein sequence ID" value="KAJ2765249.1"/>
    <property type="molecule type" value="Genomic_DNA"/>
</dbReference>
<accession>A0ACC1JQ58</accession>
<comment type="caution">
    <text evidence="1">The sequence shown here is derived from an EMBL/GenBank/DDBJ whole genome shotgun (WGS) entry which is preliminary data.</text>
</comment>
<reference evidence="1" key="1">
    <citation type="submission" date="2022-07" db="EMBL/GenBank/DDBJ databases">
        <title>Phylogenomic reconstructions and comparative analyses of Kickxellomycotina fungi.</title>
        <authorList>
            <person name="Reynolds N.K."/>
            <person name="Stajich J.E."/>
            <person name="Barry K."/>
            <person name="Grigoriev I.V."/>
            <person name="Crous P."/>
            <person name="Smith M.E."/>
        </authorList>
    </citation>
    <scope>NUCLEOTIDE SEQUENCE</scope>
    <source>
        <strain evidence="1">CBS 109366</strain>
    </source>
</reference>
<keyword evidence="2" id="KW-1185">Reference proteome</keyword>
<name>A0ACC1JQ58_9FUNG</name>